<keyword evidence="2" id="KW-0614">Plasmid</keyword>
<organism evidence="2 3">
    <name type="scientific">Azospirillum argentinense</name>
    <dbReference type="NCBI Taxonomy" id="2970906"/>
    <lineage>
        <taxon>Bacteria</taxon>
        <taxon>Pseudomonadati</taxon>
        <taxon>Pseudomonadota</taxon>
        <taxon>Alphaproteobacteria</taxon>
        <taxon>Rhodospirillales</taxon>
        <taxon>Azospirillaceae</taxon>
        <taxon>Azospirillum</taxon>
    </lineage>
</organism>
<name>A0A4D8PLR5_9PROT</name>
<accession>A0A4D8PLR5</accession>
<protein>
    <submittedName>
        <fullName evidence="2">Uncharacterized protein</fullName>
    </submittedName>
</protein>
<evidence type="ECO:0000256" key="1">
    <source>
        <dbReference type="SAM" id="MobiDB-lite"/>
    </source>
</evidence>
<dbReference type="EMBL" id="CP032324">
    <property type="protein sequence ID" value="QCN99453.1"/>
    <property type="molecule type" value="Genomic_DNA"/>
</dbReference>
<dbReference type="Proteomes" id="UP000298595">
    <property type="component" value="Plasmid p3"/>
</dbReference>
<sequence>MAPRRRSSPTICDPAQPTLPGVPSPLATPVPAPPTGLPGSLSCSAAVCGLVSYAIDEARGAGLSRAMVAARMSELTGERISEAMLNACTAESHEGHRFPAQWLPALIVATNSYALMRDLADRVGAVVLVGQEAVSARLGQLDAQMDSIRRQKALLKRMHGGRT</sequence>
<feature type="region of interest" description="Disordered" evidence="1">
    <location>
        <begin position="1"/>
        <end position="33"/>
    </location>
</feature>
<dbReference type="RefSeq" id="WP_137118280.1">
    <property type="nucleotide sequence ID" value="NZ_CP032324.1"/>
</dbReference>
<feature type="compositionally biased region" description="Pro residues" evidence="1">
    <location>
        <begin position="20"/>
        <end position="33"/>
    </location>
</feature>
<evidence type="ECO:0000313" key="3">
    <source>
        <dbReference type="Proteomes" id="UP000298595"/>
    </source>
</evidence>
<proteinExistence type="predicted"/>
<geneLocation type="plasmid" evidence="2 3">
    <name>p3</name>
</geneLocation>
<dbReference type="KEGG" id="aare:D3093_29970"/>
<reference evidence="2 3" key="1">
    <citation type="submission" date="2018-09" db="EMBL/GenBank/DDBJ databases">
        <title>Whole genome based analysis of evolution and adaptive divergence in Indian and Brazilian strains of Azospirillum brasilense.</title>
        <authorList>
            <person name="Singh C."/>
            <person name="Tripathi A.K."/>
        </authorList>
    </citation>
    <scope>NUCLEOTIDE SEQUENCE [LARGE SCALE GENOMIC DNA]</scope>
    <source>
        <strain evidence="2 3">MTCC4035</strain>
        <plasmid evidence="2 3">p3</plasmid>
    </source>
</reference>
<dbReference type="AlphaFoldDB" id="A0A4D8PLR5"/>
<gene>
    <name evidence="2" type="ORF">D3093_29970</name>
</gene>
<evidence type="ECO:0000313" key="2">
    <source>
        <dbReference type="EMBL" id="QCN99453.1"/>
    </source>
</evidence>